<accession>A0AAV3Y9Z8</accession>
<evidence type="ECO:0000313" key="2">
    <source>
        <dbReference type="Proteomes" id="UP000735302"/>
    </source>
</evidence>
<dbReference type="AlphaFoldDB" id="A0AAV3Y9Z8"/>
<name>A0AAV3Y9Z8_9GAST</name>
<gene>
    <name evidence="1" type="ORF">PoB_000579300</name>
</gene>
<keyword evidence="2" id="KW-1185">Reference proteome</keyword>
<dbReference type="InterPro" id="IPR036691">
    <property type="entry name" value="Endo/exonu/phosph_ase_sf"/>
</dbReference>
<dbReference type="Gene3D" id="3.60.10.10">
    <property type="entry name" value="Endonuclease/exonuclease/phosphatase"/>
    <property type="match status" value="1"/>
</dbReference>
<protein>
    <submittedName>
        <fullName evidence="1">Craniofacial development protein 2-like</fullName>
    </submittedName>
</protein>
<dbReference type="Proteomes" id="UP000735302">
    <property type="component" value="Unassembled WGS sequence"/>
</dbReference>
<comment type="caution">
    <text evidence="1">The sequence shown here is derived from an EMBL/GenBank/DDBJ whole genome shotgun (WGS) entry which is preliminary data.</text>
</comment>
<proteinExistence type="predicted"/>
<organism evidence="1 2">
    <name type="scientific">Plakobranchus ocellatus</name>
    <dbReference type="NCBI Taxonomy" id="259542"/>
    <lineage>
        <taxon>Eukaryota</taxon>
        <taxon>Metazoa</taxon>
        <taxon>Spiralia</taxon>
        <taxon>Lophotrochozoa</taxon>
        <taxon>Mollusca</taxon>
        <taxon>Gastropoda</taxon>
        <taxon>Heterobranchia</taxon>
        <taxon>Euthyneura</taxon>
        <taxon>Panpulmonata</taxon>
        <taxon>Sacoglossa</taxon>
        <taxon>Placobranchoidea</taxon>
        <taxon>Plakobranchidae</taxon>
        <taxon>Plakobranchus</taxon>
    </lineage>
</organism>
<dbReference type="EMBL" id="BLXT01000641">
    <property type="protein sequence ID" value="GFN79287.1"/>
    <property type="molecule type" value="Genomic_DNA"/>
</dbReference>
<reference evidence="1 2" key="1">
    <citation type="journal article" date="2021" name="Elife">
        <title>Chloroplast acquisition without the gene transfer in kleptoplastic sea slugs, Plakobranchus ocellatus.</title>
        <authorList>
            <person name="Maeda T."/>
            <person name="Takahashi S."/>
            <person name="Yoshida T."/>
            <person name="Shimamura S."/>
            <person name="Takaki Y."/>
            <person name="Nagai Y."/>
            <person name="Toyoda A."/>
            <person name="Suzuki Y."/>
            <person name="Arimoto A."/>
            <person name="Ishii H."/>
            <person name="Satoh N."/>
            <person name="Nishiyama T."/>
            <person name="Hasebe M."/>
            <person name="Maruyama T."/>
            <person name="Minagawa J."/>
            <person name="Obokata J."/>
            <person name="Shigenobu S."/>
        </authorList>
    </citation>
    <scope>NUCLEOTIDE SEQUENCE [LARGE SCALE GENOMIC DNA]</scope>
</reference>
<sequence>MGNFNAKVEDERVEDVVGPSGIGTVNERGSRLIGWCQINDFTITNTWYQNHPRRQWTWKSHGDRCRNKIITASFRNDSETPSKHRSHCRKPTVIQIIFQYMCNV</sequence>
<evidence type="ECO:0000313" key="1">
    <source>
        <dbReference type="EMBL" id="GFN79287.1"/>
    </source>
</evidence>